<dbReference type="EMBL" id="JAUKFM010000001">
    <property type="protein sequence ID" value="MDN8619284.1"/>
    <property type="molecule type" value="Genomic_DNA"/>
</dbReference>
<dbReference type="Pfam" id="PF13472">
    <property type="entry name" value="Lipase_GDSL_2"/>
    <property type="match status" value="1"/>
</dbReference>
<dbReference type="Gene3D" id="3.40.50.1110">
    <property type="entry name" value="SGNH hydrolase"/>
    <property type="match status" value="1"/>
</dbReference>
<proteinExistence type="predicted"/>
<comment type="caution">
    <text evidence="4">The sequence shown here is derived from an EMBL/GenBank/DDBJ whole genome shotgun (WGS) entry which is preliminary data.</text>
</comment>
<dbReference type="InterPro" id="IPR013830">
    <property type="entry name" value="SGNH_hydro"/>
</dbReference>
<feature type="region of interest" description="Disordered" evidence="1">
    <location>
        <begin position="59"/>
        <end position="88"/>
    </location>
</feature>
<organism evidence="4 5">
    <name type="scientific">Corynebacterium kefirresidentii</name>
    <dbReference type="NCBI Taxonomy" id="1979527"/>
    <lineage>
        <taxon>Bacteria</taxon>
        <taxon>Bacillati</taxon>
        <taxon>Actinomycetota</taxon>
        <taxon>Actinomycetes</taxon>
        <taxon>Mycobacteriales</taxon>
        <taxon>Corynebacteriaceae</taxon>
        <taxon>Corynebacterium</taxon>
    </lineage>
</organism>
<evidence type="ECO:0000313" key="4">
    <source>
        <dbReference type="EMBL" id="MDN8619284.1"/>
    </source>
</evidence>
<evidence type="ECO:0000313" key="5">
    <source>
        <dbReference type="Proteomes" id="UP001174347"/>
    </source>
</evidence>
<dbReference type="Proteomes" id="UP001174347">
    <property type="component" value="Unassembled WGS sequence"/>
</dbReference>
<sequence length="298" mass="31411">MPFKKLSAVATVTGAALAALSAPQALAADAQTVMFGDSIFANPTYGQIGTTSSLSPAADTALSSATHGIEDTPGAPSPQGCPQGHSNVGRELERVSGQHVANYACSAAKAAGQSHRKDFEEQINGAIANNDLNGATKNVLIQFGANDLQEILRPSLSSANPYFDGMKRSIQRVRQAAPHAHITVVGYPAISARNGAVCPIRTSAPGSTDAGFNLDYAGLVRTGEDQVNSAMYKAARANGVQYYDLRADSINHGMCAPDSTRWISGKWEYSVPHNLFNHLTHLGNRNVAQLLNSKVLSH</sequence>
<accession>A0ABT8Q515</accession>
<protein>
    <submittedName>
        <fullName evidence="4">GDSL-type esterase/lipase family protein</fullName>
    </submittedName>
</protein>
<dbReference type="InterPro" id="IPR036514">
    <property type="entry name" value="SGNH_hydro_sf"/>
</dbReference>
<name>A0ABT8Q515_9CORY</name>
<dbReference type="SUPFAM" id="SSF52266">
    <property type="entry name" value="SGNH hydrolase"/>
    <property type="match status" value="1"/>
</dbReference>
<evidence type="ECO:0000256" key="1">
    <source>
        <dbReference type="SAM" id="MobiDB-lite"/>
    </source>
</evidence>
<keyword evidence="2" id="KW-0732">Signal</keyword>
<evidence type="ECO:0000259" key="3">
    <source>
        <dbReference type="Pfam" id="PF13472"/>
    </source>
</evidence>
<feature type="domain" description="SGNH hydrolase-type esterase" evidence="3">
    <location>
        <begin position="64"/>
        <end position="284"/>
    </location>
</feature>
<feature type="chain" id="PRO_5045647193" evidence="2">
    <location>
        <begin position="28"/>
        <end position="298"/>
    </location>
</feature>
<dbReference type="RefSeq" id="WP_239207649.1">
    <property type="nucleotide sequence ID" value="NZ_JAHXPF010000001.1"/>
</dbReference>
<reference evidence="4" key="1">
    <citation type="submission" date="2023-07" db="EMBL/GenBank/DDBJ databases">
        <title>Insights into the diversity of cutaneous corynebacteria.</title>
        <authorList>
            <person name="Bruggemann H."/>
            <person name="Poehlein A."/>
        </authorList>
    </citation>
    <scope>NUCLEOTIDE SEQUENCE</scope>
    <source>
        <strain evidence="4">P7_F1</strain>
    </source>
</reference>
<evidence type="ECO:0000256" key="2">
    <source>
        <dbReference type="SAM" id="SignalP"/>
    </source>
</evidence>
<gene>
    <name evidence="4" type="ORF">Q0N36_01605</name>
</gene>
<feature type="signal peptide" evidence="2">
    <location>
        <begin position="1"/>
        <end position="27"/>
    </location>
</feature>
<keyword evidence="5" id="KW-1185">Reference proteome</keyword>